<keyword evidence="3" id="KW-1185">Reference proteome</keyword>
<gene>
    <name evidence="2" type="ORF">Pmani_034033</name>
</gene>
<proteinExistence type="predicted"/>
<evidence type="ECO:0000313" key="2">
    <source>
        <dbReference type="EMBL" id="KAK4293262.1"/>
    </source>
</evidence>
<protein>
    <submittedName>
        <fullName evidence="2">Uncharacterized protein</fullName>
    </submittedName>
</protein>
<accession>A0AAE1NQ44</accession>
<feature type="compositionally biased region" description="Low complexity" evidence="1">
    <location>
        <begin position="97"/>
        <end position="120"/>
    </location>
</feature>
<name>A0AAE1NQ44_9EUCA</name>
<evidence type="ECO:0000313" key="3">
    <source>
        <dbReference type="Proteomes" id="UP001292094"/>
    </source>
</evidence>
<evidence type="ECO:0000256" key="1">
    <source>
        <dbReference type="SAM" id="MobiDB-lite"/>
    </source>
</evidence>
<comment type="caution">
    <text evidence="2">The sequence shown here is derived from an EMBL/GenBank/DDBJ whole genome shotgun (WGS) entry which is preliminary data.</text>
</comment>
<organism evidence="2 3">
    <name type="scientific">Petrolisthes manimaculis</name>
    <dbReference type="NCBI Taxonomy" id="1843537"/>
    <lineage>
        <taxon>Eukaryota</taxon>
        <taxon>Metazoa</taxon>
        <taxon>Ecdysozoa</taxon>
        <taxon>Arthropoda</taxon>
        <taxon>Crustacea</taxon>
        <taxon>Multicrustacea</taxon>
        <taxon>Malacostraca</taxon>
        <taxon>Eumalacostraca</taxon>
        <taxon>Eucarida</taxon>
        <taxon>Decapoda</taxon>
        <taxon>Pleocyemata</taxon>
        <taxon>Anomura</taxon>
        <taxon>Galatheoidea</taxon>
        <taxon>Porcellanidae</taxon>
        <taxon>Petrolisthes</taxon>
    </lineage>
</organism>
<reference evidence="2" key="1">
    <citation type="submission" date="2023-11" db="EMBL/GenBank/DDBJ databases">
        <title>Genome assemblies of two species of porcelain crab, Petrolisthes cinctipes and Petrolisthes manimaculis (Anomura: Porcellanidae).</title>
        <authorList>
            <person name="Angst P."/>
        </authorList>
    </citation>
    <scope>NUCLEOTIDE SEQUENCE</scope>
    <source>
        <strain evidence="2">PB745_02</strain>
        <tissue evidence="2">Gill</tissue>
    </source>
</reference>
<dbReference type="AlphaFoldDB" id="A0AAE1NQ44"/>
<feature type="compositionally biased region" description="Polar residues" evidence="1">
    <location>
        <begin position="127"/>
        <end position="143"/>
    </location>
</feature>
<dbReference type="Proteomes" id="UP001292094">
    <property type="component" value="Unassembled WGS sequence"/>
</dbReference>
<feature type="region of interest" description="Disordered" evidence="1">
    <location>
        <begin position="50"/>
        <end position="166"/>
    </location>
</feature>
<feature type="compositionally biased region" description="Low complexity" evidence="1">
    <location>
        <begin position="58"/>
        <end position="73"/>
    </location>
</feature>
<sequence>MQLCIRVVLSGHSHNTKPSSPPPAHFFAPSNTHKLPRPYQYTLSPTINTLLPHHQHNSSTPLKRLLPTTKTLTPSPPPTHSLLSTKKNLPLHHQHTHSLSSTNTHTSSPPPTHSLLSTNTHPPLHQHTPSSPPTHTLLSTNTHPHYHVPHPSVASPERGRTPPHLE</sequence>
<dbReference type="EMBL" id="JAWZYT010004597">
    <property type="protein sequence ID" value="KAK4293262.1"/>
    <property type="molecule type" value="Genomic_DNA"/>
</dbReference>
<feature type="compositionally biased region" description="Basic and acidic residues" evidence="1">
    <location>
        <begin position="157"/>
        <end position="166"/>
    </location>
</feature>